<feature type="region of interest" description="Disordered" evidence="8">
    <location>
        <begin position="110"/>
        <end position="139"/>
    </location>
</feature>
<evidence type="ECO:0000259" key="10">
    <source>
        <dbReference type="PROSITE" id="PS51760"/>
    </source>
</evidence>
<dbReference type="OrthoDB" id="3055998at2759"/>
<dbReference type="PROSITE" id="PS51760">
    <property type="entry name" value="GH10_2"/>
    <property type="match status" value="1"/>
</dbReference>
<dbReference type="PANTHER" id="PTHR31490">
    <property type="entry name" value="GLYCOSYL HYDROLASE"/>
    <property type="match status" value="1"/>
</dbReference>
<evidence type="ECO:0000313" key="12">
    <source>
        <dbReference type="Proteomes" id="UP001063166"/>
    </source>
</evidence>
<dbReference type="AlphaFoldDB" id="A0A9P3PH97"/>
<dbReference type="InterPro" id="IPR000254">
    <property type="entry name" value="CBD"/>
</dbReference>
<dbReference type="SUPFAM" id="SSF51445">
    <property type="entry name" value="(Trans)glycosidases"/>
    <property type="match status" value="1"/>
</dbReference>
<keyword evidence="12" id="KW-1185">Reference proteome</keyword>
<dbReference type="GO" id="GO:0000272">
    <property type="term" value="P:polysaccharide catabolic process"/>
    <property type="evidence" value="ECO:0007669"/>
    <property type="project" value="UniProtKB-KW"/>
</dbReference>
<keyword evidence="4 7" id="KW-0119">Carbohydrate metabolism</keyword>
<dbReference type="SMART" id="SM00633">
    <property type="entry name" value="Glyco_10"/>
    <property type="match status" value="1"/>
</dbReference>
<reference evidence="11" key="1">
    <citation type="submission" date="2022-07" db="EMBL/GenBank/DDBJ databases">
        <title>The genome of Lyophyllum shimeji provides insight into the initial evolution of ectomycorrhizal fungal genome.</title>
        <authorList>
            <person name="Kobayashi Y."/>
            <person name="Shibata T."/>
            <person name="Hirakawa H."/>
            <person name="Shigenobu S."/>
            <person name="Nishiyama T."/>
            <person name="Yamada A."/>
            <person name="Hasebe M."/>
            <person name="Kawaguchi M."/>
        </authorList>
    </citation>
    <scope>NUCLEOTIDE SEQUENCE</scope>
    <source>
        <strain evidence="11">AT787</strain>
    </source>
</reference>
<keyword evidence="3 7" id="KW-0378">Hydrolase</keyword>
<evidence type="ECO:0000256" key="7">
    <source>
        <dbReference type="RuleBase" id="RU361174"/>
    </source>
</evidence>
<comment type="caution">
    <text evidence="11">The sequence shown here is derived from an EMBL/GenBank/DDBJ whole genome shotgun (WGS) entry which is preliminary data.</text>
</comment>
<dbReference type="PROSITE" id="PS51164">
    <property type="entry name" value="CBM1_2"/>
    <property type="match status" value="1"/>
</dbReference>
<accession>A0A9P3PH97</accession>
<organism evidence="11 12">
    <name type="scientific">Lyophyllum shimeji</name>
    <name type="common">Hon-shimeji</name>
    <name type="synonym">Tricholoma shimeji</name>
    <dbReference type="NCBI Taxonomy" id="47721"/>
    <lineage>
        <taxon>Eukaryota</taxon>
        <taxon>Fungi</taxon>
        <taxon>Dikarya</taxon>
        <taxon>Basidiomycota</taxon>
        <taxon>Agaricomycotina</taxon>
        <taxon>Agaricomycetes</taxon>
        <taxon>Agaricomycetidae</taxon>
        <taxon>Agaricales</taxon>
        <taxon>Tricholomatineae</taxon>
        <taxon>Lyophyllaceae</taxon>
        <taxon>Lyophyllum</taxon>
    </lineage>
</organism>
<evidence type="ECO:0000256" key="2">
    <source>
        <dbReference type="ARBA" id="ARBA00022729"/>
    </source>
</evidence>
<keyword evidence="6 7" id="KW-0624">Polysaccharide degradation</keyword>
<dbReference type="Gene3D" id="3.20.20.80">
    <property type="entry name" value="Glycosidases"/>
    <property type="match status" value="1"/>
</dbReference>
<feature type="domain" description="CBM1" evidence="9">
    <location>
        <begin position="72"/>
        <end position="108"/>
    </location>
</feature>
<evidence type="ECO:0000256" key="1">
    <source>
        <dbReference type="ARBA" id="ARBA00007495"/>
    </source>
</evidence>
<dbReference type="GO" id="GO:0031176">
    <property type="term" value="F:endo-1,4-beta-xylanase activity"/>
    <property type="evidence" value="ECO:0007669"/>
    <property type="project" value="UniProtKB-EC"/>
</dbReference>
<evidence type="ECO:0000256" key="5">
    <source>
        <dbReference type="ARBA" id="ARBA00023295"/>
    </source>
</evidence>
<name>A0A9P3PH97_LYOSH</name>
<keyword evidence="5 7" id="KW-0326">Glycosidase</keyword>
<gene>
    <name evidence="11" type="primary">xlnC</name>
    <name evidence="11" type="ORF">LshimejAT787_0209940</name>
</gene>
<dbReference type="SUPFAM" id="SSF57180">
    <property type="entry name" value="Cellulose-binding domain"/>
    <property type="match status" value="1"/>
</dbReference>
<evidence type="ECO:0000256" key="4">
    <source>
        <dbReference type="ARBA" id="ARBA00023277"/>
    </source>
</evidence>
<dbReference type="InterPro" id="IPR044846">
    <property type="entry name" value="GH10"/>
</dbReference>
<sequence length="433" mass="46170">MWGDNLTEKRDSRLSYDPGSSAPLQHGIVHSFLISPEDKCRSHPFTRSFSICTPRLFLGILTQLENEMLFQVSYVRRSVSGGIGFTGDTHCDSGSTCVYQNDWYSQCLPGAGPTTTPPTTTPPTTTNPPTNPGSGSGLDGKFKGKGKKYWGSCADSNTLNIAANAAVLKSDFGQVTPENSMKWDATESNRGQFNFGGADALVNWAVSNGKLIRGHTLVWHSQLPGWVSSIGDRNTLTSVIQNHIANVAGRYKGKLYAWDVVNECLNENGSLRSSVFYNVLGESFITIAFQAARAADPTAKLYINDYNLDSNNAKTQGMVALVKRINAGTRYIDGIGTQMHLSAGGAGGAQAALSALASAPVSEVAITELDIAGASSNDYTTVVRACLAVPACVGITSWGVADVNSWRASSTPLLFDNNYRPKAAYNAVISALA</sequence>
<comment type="catalytic activity">
    <reaction evidence="7">
        <text>Endohydrolysis of (1-&gt;4)-beta-D-xylosidic linkages in xylans.</text>
        <dbReference type="EC" id="3.2.1.8"/>
    </reaction>
</comment>
<dbReference type="SMART" id="SM00236">
    <property type="entry name" value="fCBD"/>
    <property type="match status" value="1"/>
</dbReference>
<evidence type="ECO:0000259" key="9">
    <source>
        <dbReference type="PROSITE" id="PS51164"/>
    </source>
</evidence>
<dbReference type="PRINTS" id="PR00134">
    <property type="entry name" value="GLHYDRLASE10"/>
</dbReference>
<dbReference type="EMBL" id="BRPK01000002">
    <property type="protein sequence ID" value="GLB35429.1"/>
    <property type="molecule type" value="Genomic_DNA"/>
</dbReference>
<dbReference type="InterPro" id="IPR017853">
    <property type="entry name" value="GH"/>
</dbReference>
<dbReference type="InterPro" id="IPR001000">
    <property type="entry name" value="GH10_dom"/>
</dbReference>
<dbReference type="Pfam" id="PF00331">
    <property type="entry name" value="Glyco_hydro_10"/>
    <property type="match status" value="1"/>
</dbReference>
<keyword evidence="2" id="KW-0732">Signal</keyword>
<evidence type="ECO:0000313" key="11">
    <source>
        <dbReference type="EMBL" id="GLB35429.1"/>
    </source>
</evidence>
<dbReference type="EC" id="3.2.1.8" evidence="7"/>
<dbReference type="Pfam" id="PF00734">
    <property type="entry name" value="CBM_1"/>
    <property type="match status" value="1"/>
</dbReference>
<evidence type="ECO:0000256" key="3">
    <source>
        <dbReference type="ARBA" id="ARBA00022801"/>
    </source>
</evidence>
<feature type="compositionally biased region" description="Pro residues" evidence="8">
    <location>
        <begin position="115"/>
        <end position="131"/>
    </location>
</feature>
<evidence type="ECO:0000256" key="8">
    <source>
        <dbReference type="SAM" id="MobiDB-lite"/>
    </source>
</evidence>
<dbReference type="InterPro" id="IPR035971">
    <property type="entry name" value="CBD_sf"/>
</dbReference>
<evidence type="ECO:0000256" key="6">
    <source>
        <dbReference type="ARBA" id="ARBA00023326"/>
    </source>
</evidence>
<dbReference type="GO" id="GO:0005576">
    <property type="term" value="C:extracellular region"/>
    <property type="evidence" value="ECO:0007669"/>
    <property type="project" value="InterPro"/>
</dbReference>
<dbReference type="GO" id="GO:0030248">
    <property type="term" value="F:cellulose binding"/>
    <property type="evidence" value="ECO:0007669"/>
    <property type="project" value="InterPro"/>
</dbReference>
<proteinExistence type="inferred from homology"/>
<feature type="domain" description="GH10" evidence="10">
    <location>
        <begin position="155"/>
        <end position="431"/>
    </location>
</feature>
<comment type="similarity">
    <text evidence="1 7">Belongs to the glycosyl hydrolase 10 (cellulase F) family.</text>
</comment>
<dbReference type="PANTHER" id="PTHR31490:SF76">
    <property type="entry name" value="ENDO-1,4-BETA-XYLANASE C"/>
    <property type="match status" value="1"/>
</dbReference>
<protein>
    <recommendedName>
        <fullName evidence="7">Beta-xylanase</fullName>
        <ecNumber evidence="7">3.2.1.8</ecNumber>
    </recommendedName>
</protein>
<dbReference type="Proteomes" id="UP001063166">
    <property type="component" value="Unassembled WGS sequence"/>
</dbReference>